<comment type="caution">
    <text evidence="2">The sequence shown here is derived from an EMBL/GenBank/DDBJ whole genome shotgun (WGS) entry which is preliminary data.</text>
</comment>
<name>C6LFQ4_9FIRM</name>
<keyword evidence="3" id="KW-1185">Reference proteome</keyword>
<dbReference type="RefSeq" id="WP_006862248.1">
    <property type="nucleotide sequence ID" value="NZ_ACCL02000010.1"/>
</dbReference>
<dbReference type="Pfam" id="PF22564">
    <property type="entry name" value="HAAS"/>
    <property type="match status" value="1"/>
</dbReference>
<feature type="transmembrane region" description="Helical" evidence="1">
    <location>
        <begin position="125"/>
        <end position="143"/>
    </location>
</feature>
<dbReference type="OrthoDB" id="1779993at2"/>
<evidence type="ECO:0000313" key="3">
    <source>
        <dbReference type="Proteomes" id="UP000005561"/>
    </source>
</evidence>
<feature type="transmembrane region" description="Helical" evidence="1">
    <location>
        <begin position="98"/>
        <end position="119"/>
    </location>
</feature>
<keyword evidence="1" id="KW-0472">Membrane</keyword>
<dbReference type="AlphaFoldDB" id="C6LFQ4"/>
<organism evidence="2 3">
    <name type="scientific">Marvinbryantia formatexigens DSM 14469</name>
    <dbReference type="NCBI Taxonomy" id="478749"/>
    <lineage>
        <taxon>Bacteria</taxon>
        <taxon>Bacillati</taxon>
        <taxon>Bacillota</taxon>
        <taxon>Clostridia</taxon>
        <taxon>Lachnospirales</taxon>
        <taxon>Lachnospiraceae</taxon>
        <taxon>Marvinbryantia</taxon>
    </lineage>
</organism>
<dbReference type="Proteomes" id="UP000005561">
    <property type="component" value="Unassembled WGS sequence"/>
</dbReference>
<evidence type="ECO:0008006" key="4">
    <source>
        <dbReference type="Google" id="ProtNLM"/>
    </source>
</evidence>
<protein>
    <recommendedName>
        <fullName evidence="4">DUF1700 domain-containing protein</fullName>
    </recommendedName>
</protein>
<gene>
    <name evidence="2" type="ORF">BRYFOR_07464</name>
</gene>
<evidence type="ECO:0000313" key="2">
    <source>
        <dbReference type="EMBL" id="EET60639.1"/>
    </source>
</evidence>
<reference evidence="2" key="1">
    <citation type="submission" date="2009-07" db="EMBL/GenBank/DDBJ databases">
        <authorList>
            <person name="Weinstock G."/>
            <person name="Sodergren E."/>
            <person name="Clifton S."/>
            <person name="Fulton L."/>
            <person name="Fulton B."/>
            <person name="Courtney L."/>
            <person name="Fronick C."/>
            <person name="Harrison M."/>
            <person name="Strong C."/>
            <person name="Farmer C."/>
            <person name="Delahaunty K."/>
            <person name="Markovic C."/>
            <person name="Hall O."/>
            <person name="Minx P."/>
            <person name="Tomlinson C."/>
            <person name="Mitreva M."/>
            <person name="Nelson J."/>
            <person name="Hou S."/>
            <person name="Wollam A."/>
            <person name="Pepin K.H."/>
            <person name="Johnson M."/>
            <person name="Bhonagiri V."/>
            <person name="Nash W.E."/>
            <person name="Warren W."/>
            <person name="Chinwalla A."/>
            <person name="Mardis E.R."/>
            <person name="Wilson R.K."/>
        </authorList>
    </citation>
    <scope>NUCLEOTIDE SEQUENCE [LARGE SCALE GENOMIC DNA]</scope>
    <source>
        <strain evidence="2">DSM 14469</strain>
    </source>
</reference>
<keyword evidence="1" id="KW-0812">Transmembrane</keyword>
<dbReference type="EMBL" id="ACCL02000010">
    <property type="protein sequence ID" value="EET60639.1"/>
    <property type="molecule type" value="Genomic_DNA"/>
</dbReference>
<proteinExistence type="predicted"/>
<sequence>MTKREFLDTLRTQLEGELSPAQIEGHLHYYDEYISGAVAAGRRESDVLEELGSPVFIAKTLLEASEAETEKENGGYYEETPRQEEFHRRVHTWNINPLVVKWVLPIAGILIVLLLLWLVGSVAAFAIRYFVPILLIILVISIFRRHGR</sequence>
<evidence type="ECO:0000256" key="1">
    <source>
        <dbReference type="SAM" id="Phobius"/>
    </source>
</evidence>
<keyword evidence="1" id="KW-1133">Transmembrane helix</keyword>
<dbReference type="STRING" id="168384.SAMN05660368_02034"/>
<accession>C6LFQ4</accession>